<evidence type="ECO:0000256" key="3">
    <source>
        <dbReference type="ARBA" id="ARBA00022473"/>
    </source>
</evidence>
<dbReference type="OrthoDB" id="6159439at2759"/>
<dbReference type="Gene3D" id="1.10.10.60">
    <property type="entry name" value="Homeodomain-like"/>
    <property type="match status" value="1"/>
</dbReference>
<evidence type="ECO:0000256" key="12">
    <source>
        <dbReference type="RuleBase" id="RU000682"/>
    </source>
</evidence>
<dbReference type="SMART" id="SM00389">
    <property type="entry name" value="HOX"/>
    <property type="match status" value="1"/>
</dbReference>
<dbReference type="RefSeq" id="XP_023556954.1">
    <property type="nucleotide sequence ID" value="XM_023701186.1"/>
</dbReference>
<keyword evidence="3" id="KW-0217">Developmental protein</keyword>
<dbReference type="FunCoup" id="A0A6P6DA36">
    <property type="interactions" value="617"/>
</dbReference>
<organism evidence="15 16">
    <name type="scientific">Octodon degus</name>
    <name type="common">Degu</name>
    <name type="synonym">Sciurus degus</name>
    <dbReference type="NCBI Taxonomy" id="10160"/>
    <lineage>
        <taxon>Eukaryota</taxon>
        <taxon>Metazoa</taxon>
        <taxon>Chordata</taxon>
        <taxon>Craniata</taxon>
        <taxon>Vertebrata</taxon>
        <taxon>Euteleostomi</taxon>
        <taxon>Mammalia</taxon>
        <taxon>Eutheria</taxon>
        <taxon>Euarchontoglires</taxon>
        <taxon>Glires</taxon>
        <taxon>Rodentia</taxon>
        <taxon>Hystricomorpha</taxon>
        <taxon>Octodontidae</taxon>
        <taxon>Octodon</taxon>
    </lineage>
</organism>
<dbReference type="InterPro" id="IPR001356">
    <property type="entry name" value="HD"/>
</dbReference>
<keyword evidence="5 11" id="KW-0371">Homeobox</keyword>
<evidence type="ECO:0000256" key="2">
    <source>
        <dbReference type="ARBA" id="ARBA00005733"/>
    </source>
</evidence>
<evidence type="ECO:0000256" key="7">
    <source>
        <dbReference type="ARBA" id="ARBA00054519"/>
    </source>
</evidence>
<feature type="compositionally biased region" description="Pro residues" evidence="13">
    <location>
        <begin position="125"/>
        <end position="151"/>
    </location>
</feature>
<comment type="function">
    <text evidence="7">Probable transcription factor involved in the control of specification of mesoderm and endoderm.</text>
</comment>
<feature type="region of interest" description="Disordered" evidence="13">
    <location>
        <begin position="117"/>
        <end position="170"/>
    </location>
</feature>
<dbReference type="PANTHER" id="PTHR47656">
    <property type="entry name" value="HOMEOBOX PROTEIN MIXL"/>
    <property type="match status" value="1"/>
</dbReference>
<dbReference type="GeneID" id="101562382"/>
<accession>A0A6P6DA36</accession>
<dbReference type="InParanoid" id="A0A6P6DA36"/>
<feature type="region of interest" description="Disordered" evidence="13">
    <location>
        <begin position="1"/>
        <end position="45"/>
    </location>
</feature>
<dbReference type="PROSITE" id="PS50071">
    <property type="entry name" value="HOMEOBOX_2"/>
    <property type="match status" value="1"/>
</dbReference>
<dbReference type="GO" id="GO:0005634">
    <property type="term" value="C:nucleus"/>
    <property type="evidence" value="ECO:0007669"/>
    <property type="project" value="UniProtKB-SubCell"/>
</dbReference>
<feature type="DNA-binding region" description="Homeobox" evidence="11">
    <location>
        <begin position="38"/>
        <end position="97"/>
    </location>
</feature>
<comment type="subcellular location">
    <subcellularLocation>
        <location evidence="1 11 12">Nucleus</location>
    </subcellularLocation>
</comment>
<evidence type="ECO:0000256" key="8">
    <source>
        <dbReference type="ARBA" id="ARBA00073661"/>
    </source>
</evidence>
<comment type="similarity">
    <text evidence="2">Belongs to the paired homeobox family.</text>
</comment>
<dbReference type="GO" id="GO:0000978">
    <property type="term" value="F:RNA polymerase II cis-regulatory region sequence-specific DNA binding"/>
    <property type="evidence" value="ECO:0007669"/>
    <property type="project" value="TreeGrafter"/>
</dbReference>
<dbReference type="FunFam" id="1.10.10.60:FF:000312">
    <property type="entry name" value="Mix-type homeobox gene 1"/>
    <property type="match status" value="1"/>
</dbReference>
<evidence type="ECO:0000256" key="11">
    <source>
        <dbReference type="PROSITE-ProRule" id="PRU00108"/>
    </source>
</evidence>
<keyword evidence="4 11" id="KW-0238">DNA-binding</keyword>
<evidence type="ECO:0000259" key="14">
    <source>
        <dbReference type="PROSITE" id="PS50071"/>
    </source>
</evidence>
<evidence type="ECO:0000256" key="5">
    <source>
        <dbReference type="ARBA" id="ARBA00023155"/>
    </source>
</evidence>
<protein>
    <recommendedName>
        <fullName evidence="8">Homeobox protein SEBOX</fullName>
    </recommendedName>
    <alternativeName>
        <fullName evidence="9">Homeobox OG-9</fullName>
    </alternativeName>
    <alternativeName>
        <fullName evidence="10">Skin-, embryo-, brain- and oocyte-specific homeobox</fullName>
    </alternativeName>
</protein>
<dbReference type="CDD" id="cd00086">
    <property type="entry name" value="homeodomain"/>
    <property type="match status" value="1"/>
</dbReference>
<evidence type="ECO:0000256" key="6">
    <source>
        <dbReference type="ARBA" id="ARBA00023242"/>
    </source>
</evidence>
<keyword evidence="6 11" id="KW-0539">Nucleus</keyword>
<evidence type="ECO:0000313" key="16">
    <source>
        <dbReference type="RefSeq" id="XP_023556954.1"/>
    </source>
</evidence>
<name>A0A6P6DA36_OCTDE</name>
<dbReference type="AlphaFoldDB" id="A0A6P6DA36"/>
<dbReference type="InterPro" id="IPR009057">
    <property type="entry name" value="Homeodomain-like_sf"/>
</dbReference>
<evidence type="ECO:0000256" key="1">
    <source>
        <dbReference type="ARBA" id="ARBA00004123"/>
    </source>
</evidence>
<dbReference type="SUPFAM" id="SSF46689">
    <property type="entry name" value="Homeodomain-like"/>
    <property type="match status" value="1"/>
</dbReference>
<dbReference type="GO" id="GO:0002244">
    <property type="term" value="P:hematopoietic progenitor cell differentiation"/>
    <property type="evidence" value="ECO:0007669"/>
    <property type="project" value="InterPro"/>
</dbReference>
<dbReference type="InterPro" id="IPR017970">
    <property type="entry name" value="Homeobox_CS"/>
</dbReference>
<dbReference type="Proteomes" id="UP000515203">
    <property type="component" value="Unplaced"/>
</dbReference>
<dbReference type="CTD" id="83881"/>
<evidence type="ECO:0000256" key="9">
    <source>
        <dbReference type="ARBA" id="ARBA00076106"/>
    </source>
</evidence>
<gene>
    <name evidence="16" type="primary">Mixl1</name>
</gene>
<dbReference type="PROSITE" id="PS00027">
    <property type="entry name" value="HOMEOBOX_1"/>
    <property type="match status" value="1"/>
</dbReference>
<evidence type="ECO:0000256" key="13">
    <source>
        <dbReference type="SAM" id="MobiDB-lite"/>
    </source>
</evidence>
<dbReference type="GO" id="GO:0001706">
    <property type="term" value="P:endoderm formation"/>
    <property type="evidence" value="ECO:0007669"/>
    <property type="project" value="TreeGrafter"/>
</dbReference>
<keyword evidence="15" id="KW-1185">Reference proteome</keyword>
<dbReference type="InterPro" id="IPR042917">
    <property type="entry name" value="MIXL1"/>
</dbReference>
<dbReference type="GO" id="GO:0001228">
    <property type="term" value="F:DNA-binding transcription activator activity, RNA polymerase II-specific"/>
    <property type="evidence" value="ECO:0007669"/>
    <property type="project" value="InterPro"/>
</dbReference>
<sequence>MAAPVSPPLGLLDGASHPAPVPRAPPEPPRDAAPPASQRRKRTSFSAEQLRLLELVFRQTAYPDIRLRERLAVRTRLPEARIQVWFQNRRAKSRRQSGKSFESAVRRELFLHPSAPGAEAKCLKPPLPPPPPPPPPLPPLPPPPPPQPPPQAHLNCLPHPSWATGGSSDCCSQAQNVESYSALTEDVGSKLDSWEEHIFSTFGNF</sequence>
<evidence type="ECO:0000256" key="4">
    <source>
        <dbReference type="ARBA" id="ARBA00023125"/>
    </source>
</evidence>
<proteinExistence type="inferred from homology"/>
<evidence type="ECO:0000256" key="10">
    <source>
        <dbReference type="ARBA" id="ARBA00081424"/>
    </source>
</evidence>
<dbReference type="Pfam" id="PF00046">
    <property type="entry name" value="Homeodomain"/>
    <property type="match status" value="1"/>
</dbReference>
<dbReference type="PANTHER" id="PTHR47656:SF1">
    <property type="entry name" value="HOMEOBOX PROTEIN MIXL1"/>
    <property type="match status" value="1"/>
</dbReference>
<feature type="domain" description="Homeobox" evidence="14">
    <location>
        <begin position="36"/>
        <end position="96"/>
    </location>
</feature>
<reference evidence="16" key="1">
    <citation type="submission" date="2025-08" db="UniProtKB">
        <authorList>
            <consortium name="RefSeq"/>
        </authorList>
    </citation>
    <scope>IDENTIFICATION</scope>
</reference>
<evidence type="ECO:0000313" key="15">
    <source>
        <dbReference type="Proteomes" id="UP000515203"/>
    </source>
</evidence>